<dbReference type="Proteomes" id="UP000015105">
    <property type="component" value="Chromosome 1D"/>
</dbReference>
<dbReference type="EnsemblPlants" id="AET1Gv20409900.1">
    <property type="protein sequence ID" value="AET1Gv20409900.1"/>
    <property type="gene ID" value="AET1Gv20409900"/>
</dbReference>
<dbReference type="Gramene" id="AET1Gv20409900.1">
    <property type="protein sequence ID" value="AET1Gv20409900.1"/>
    <property type="gene ID" value="AET1Gv20409900"/>
</dbReference>
<reference evidence="2" key="5">
    <citation type="journal article" date="2021" name="G3 (Bethesda)">
        <title>Aegilops tauschii genome assembly Aet v5.0 features greater sequence contiguity and improved annotation.</title>
        <authorList>
            <person name="Wang L."/>
            <person name="Zhu T."/>
            <person name="Rodriguez J.C."/>
            <person name="Deal K.R."/>
            <person name="Dubcovsky J."/>
            <person name="McGuire P.E."/>
            <person name="Lux T."/>
            <person name="Spannagl M."/>
            <person name="Mayer K.F.X."/>
            <person name="Baldrich P."/>
            <person name="Meyers B.C."/>
            <person name="Huo N."/>
            <person name="Gu Y.Q."/>
            <person name="Zhou H."/>
            <person name="Devos K.M."/>
            <person name="Bennetzen J.L."/>
            <person name="Unver T."/>
            <person name="Budak H."/>
            <person name="Gulick P.J."/>
            <person name="Galiba G."/>
            <person name="Kalapos B."/>
            <person name="Nelson D.R."/>
            <person name="Li P."/>
            <person name="You F.M."/>
            <person name="Luo M.C."/>
            <person name="Dvorak J."/>
        </authorList>
    </citation>
    <scope>NUCLEOTIDE SEQUENCE [LARGE SCALE GENOMIC DNA]</scope>
    <source>
        <strain evidence="2">cv. AL8/78</strain>
    </source>
</reference>
<reference evidence="3" key="2">
    <citation type="journal article" date="2017" name="Nat. Plants">
        <title>The Aegilops tauschii genome reveals multiple impacts of transposons.</title>
        <authorList>
            <person name="Zhao G."/>
            <person name="Zou C."/>
            <person name="Li K."/>
            <person name="Wang K."/>
            <person name="Li T."/>
            <person name="Gao L."/>
            <person name="Zhang X."/>
            <person name="Wang H."/>
            <person name="Yang Z."/>
            <person name="Liu X."/>
            <person name="Jiang W."/>
            <person name="Mao L."/>
            <person name="Kong X."/>
            <person name="Jiao Y."/>
            <person name="Jia J."/>
        </authorList>
    </citation>
    <scope>NUCLEOTIDE SEQUENCE [LARGE SCALE GENOMIC DNA]</scope>
    <source>
        <strain evidence="3">cv. AL8/78</strain>
    </source>
</reference>
<name>A0A452YGD2_AEGTS</name>
<evidence type="ECO:0000313" key="2">
    <source>
        <dbReference type="EnsemblPlants" id="AET1Gv20409900.1"/>
    </source>
</evidence>
<dbReference type="AlphaFoldDB" id="A0A452YGD2"/>
<feature type="region of interest" description="Disordered" evidence="1">
    <location>
        <begin position="1"/>
        <end position="51"/>
    </location>
</feature>
<reference evidence="3" key="1">
    <citation type="journal article" date="2014" name="Science">
        <title>Ancient hybridizations among the ancestral genomes of bread wheat.</title>
        <authorList>
            <consortium name="International Wheat Genome Sequencing Consortium,"/>
            <person name="Marcussen T."/>
            <person name="Sandve S.R."/>
            <person name="Heier L."/>
            <person name="Spannagl M."/>
            <person name="Pfeifer M."/>
            <person name="Jakobsen K.S."/>
            <person name="Wulff B.B."/>
            <person name="Steuernagel B."/>
            <person name="Mayer K.F."/>
            <person name="Olsen O.A."/>
        </authorList>
    </citation>
    <scope>NUCLEOTIDE SEQUENCE [LARGE SCALE GENOMIC DNA]</scope>
    <source>
        <strain evidence="3">cv. AL8/78</strain>
    </source>
</reference>
<protein>
    <submittedName>
        <fullName evidence="2">Uncharacterized protein</fullName>
    </submittedName>
</protein>
<organism evidence="2 3">
    <name type="scientific">Aegilops tauschii subsp. strangulata</name>
    <name type="common">Goatgrass</name>
    <dbReference type="NCBI Taxonomy" id="200361"/>
    <lineage>
        <taxon>Eukaryota</taxon>
        <taxon>Viridiplantae</taxon>
        <taxon>Streptophyta</taxon>
        <taxon>Embryophyta</taxon>
        <taxon>Tracheophyta</taxon>
        <taxon>Spermatophyta</taxon>
        <taxon>Magnoliopsida</taxon>
        <taxon>Liliopsida</taxon>
        <taxon>Poales</taxon>
        <taxon>Poaceae</taxon>
        <taxon>BOP clade</taxon>
        <taxon>Pooideae</taxon>
        <taxon>Triticodae</taxon>
        <taxon>Triticeae</taxon>
        <taxon>Triticinae</taxon>
        <taxon>Aegilops</taxon>
    </lineage>
</organism>
<reference evidence="2" key="4">
    <citation type="submission" date="2019-03" db="UniProtKB">
        <authorList>
            <consortium name="EnsemblPlants"/>
        </authorList>
    </citation>
    <scope>IDENTIFICATION</scope>
</reference>
<evidence type="ECO:0000313" key="3">
    <source>
        <dbReference type="Proteomes" id="UP000015105"/>
    </source>
</evidence>
<sequence>HSSFSLHVGTRPCYLPPTSSSQLPNPTRSPLAPRHRHLLAGDGPAAPFAGELGLARRSRARLRQIRS</sequence>
<reference evidence="2" key="3">
    <citation type="journal article" date="2017" name="Nature">
        <title>Genome sequence of the progenitor of the wheat D genome Aegilops tauschii.</title>
        <authorList>
            <person name="Luo M.C."/>
            <person name="Gu Y.Q."/>
            <person name="Puiu D."/>
            <person name="Wang H."/>
            <person name="Twardziok S.O."/>
            <person name="Deal K.R."/>
            <person name="Huo N."/>
            <person name="Zhu T."/>
            <person name="Wang L."/>
            <person name="Wang Y."/>
            <person name="McGuire P.E."/>
            <person name="Liu S."/>
            <person name="Long H."/>
            <person name="Ramasamy R.K."/>
            <person name="Rodriguez J.C."/>
            <person name="Van S.L."/>
            <person name="Yuan L."/>
            <person name="Wang Z."/>
            <person name="Xia Z."/>
            <person name="Xiao L."/>
            <person name="Anderson O.D."/>
            <person name="Ouyang S."/>
            <person name="Liang Y."/>
            <person name="Zimin A.V."/>
            <person name="Pertea G."/>
            <person name="Qi P."/>
            <person name="Bennetzen J.L."/>
            <person name="Dai X."/>
            <person name="Dawson M.W."/>
            <person name="Muller H.G."/>
            <person name="Kugler K."/>
            <person name="Rivarola-Duarte L."/>
            <person name="Spannagl M."/>
            <person name="Mayer K.F.X."/>
            <person name="Lu F.H."/>
            <person name="Bevan M.W."/>
            <person name="Leroy P."/>
            <person name="Li P."/>
            <person name="You F.M."/>
            <person name="Sun Q."/>
            <person name="Liu Z."/>
            <person name="Lyons E."/>
            <person name="Wicker T."/>
            <person name="Salzberg S.L."/>
            <person name="Devos K.M."/>
            <person name="Dvorak J."/>
        </authorList>
    </citation>
    <scope>NUCLEOTIDE SEQUENCE [LARGE SCALE GENOMIC DNA]</scope>
    <source>
        <strain evidence="2">cv. AL8/78</strain>
    </source>
</reference>
<feature type="compositionally biased region" description="Polar residues" evidence="1">
    <location>
        <begin position="17"/>
        <end position="28"/>
    </location>
</feature>
<proteinExistence type="predicted"/>
<keyword evidence="3" id="KW-1185">Reference proteome</keyword>
<accession>A0A452YGD2</accession>
<evidence type="ECO:0000256" key="1">
    <source>
        <dbReference type="SAM" id="MobiDB-lite"/>
    </source>
</evidence>